<evidence type="ECO:0000313" key="2">
    <source>
        <dbReference type="EMBL" id="MDY0743906.1"/>
    </source>
</evidence>
<keyword evidence="3" id="KW-1185">Reference proteome</keyword>
<dbReference type="InterPro" id="IPR022742">
    <property type="entry name" value="Hydrolase_4"/>
</dbReference>
<dbReference type="RefSeq" id="WP_320421820.1">
    <property type="nucleotide sequence ID" value="NZ_JAXCLA010000002.1"/>
</dbReference>
<proteinExistence type="predicted"/>
<evidence type="ECO:0000259" key="1">
    <source>
        <dbReference type="Pfam" id="PF12146"/>
    </source>
</evidence>
<dbReference type="SUPFAM" id="SSF53474">
    <property type="entry name" value="alpha/beta-Hydrolases"/>
    <property type="match status" value="1"/>
</dbReference>
<dbReference type="InterPro" id="IPR029058">
    <property type="entry name" value="AB_hydrolase_fold"/>
</dbReference>
<dbReference type="Gene3D" id="3.40.50.1820">
    <property type="entry name" value="alpha/beta hydrolase"/>
    <property type="match status" value="1"/>
</dbReference>
<dbReference type="PANTHER" id="PTHR12277:SF79">
    <property type="entry name" value="XAA-PRO DIPEPTIDYL-PEPTIDASE-RELATED"/>
    <property type="match status" value="1"/>
</dbReference>
<keyword evidence="2" id="KW-0378">Hydrolase</keyword>
<protein>
    <submittedName>
        <fullName evidence="2">Alpha/beta hydrolase</fullName>
    </submittedName>
</protein>
<organism evidence="2 3">
    <name type="scientific">Roseateles agri</name>
    <dbReference type="NCBI Taxonomy" id="3098619"/>
    <lineage>
        <taxon>Bacteria</taxon>
        <taxon>Pseudomonadati</taxon>
        <taxon>Pseudomonadota</taxon>
        <taxon>Betaproteobacteria</taxon>
        <taxon>Burkholderiales</taxon>
        <taxon>Sphaerotilaceae</taxon>
        <taxon>Roseateles</taxon>
    </lineage>
</organism>
<dbReference type="Pfam" id="PF12146">
    <property type="entry name" value="Hydrolase_4"/>
    <property type="match status" value="1"/>
</dbReference>
<sequence>MSLLAAAGFAVALPLGLIAMAAALLQGKLLFGRTWILRRAPAGPAAQRRTAEPVLLQRPGGVRLQGWLSLTDGAAPRRVLLWFGGRNEHVGWTPDLGGWLPDDCALLAFNYRSLGDSGGWPSERACVADAAAIADWARERFGESAPLHLAGRSIGSGVAMQLAARLAAQGRPAESLMLITPPQSLRAVLARSWWLLPLLPLLRSPLDSLAAAAGLRCPVLMLLAERDRQVPHAHSMALATALRAAGCAVQVQRLDGTTHRNLVRTTVAMGLIGRWLE</sequence>
<dbReference type="PANTHER" id="PTHR12277">
    <property type="entry name" value="ALPHA/BETA HYDROLASE DOMAIN-CONTAINING PROTEIN"/>
    <property type="match status" value="1"/>
</dbReference>
<accession>A0ABU5DCA2</accession>
<dbReference type="EMBL" id="JAXCLA010000002">
    <property type="protein sequence ID" value="MDY0743906.1"/>
    <property type="molecule type" value="Genomic_DNA"/>
</dbReference>
<name>A0ABU5DCA2_9BURK</name>
<comment type="caution">
    <text evidence="2">The sequence shown here is derived from an EMBL/GenBank/DDBJ whole genome shotgun (WGS) entry which is preliminary data.</text>
</comment>
<dbReference type="Proteomes" id="UP001285263">
    <property type="component" value="Unassembled WGS sequence"/>
</dbReference>
<feature type="domain" description="Serine aminopeptidase S33" evidence="1">
    <location>
        <begin position="75"/>
        <end position="187"/>
    </location>
</feature>
<evidence type="ECO:0000313" key="3">
    <source>
        <dbReference type="Proteomes" id="UP001285263"/>
    </source>
</evidence>
<reference evidence="2 3" key="1">
    <citation type="submission" date="2023-11" db="EMBL/GenBank/DDBJ databases">
        <title>Paucibacter sp. nov., isolated from fresh soil in Korea.</title>
        <authorList>
            <person name="Le N.T.T."/>
        </authorList>
    </citation>
    <scope>NUCLEOTIDE SEQUENCE [LARGE SCALE GENOMIC DNA]</scope>
    <source>
        <strain evidence="2 3">R3-3</strain>
    </source>
</reference>
<gene>
    <name evidence="2" type="ORF">SNE35_05295</name>
</gene>
<dbReference type="GO" id="GO:0016787">
    <property type="term" value="F:hydrolase activity"/>
    <property type="evidence" value="ECO:0007669"/>
    <property type="project" value="UniProtKB-KW"/>
</dbReference>